<proteinExistence type="predicted"/>
<dbReference type="RefSeq" id="WP_211681108.1">
    <property type="nucleotide sequence ID" value="NZ_JAGRQH010000003.1"/>
</dbReference>
<organism evidence="1 2">
    <name type="scientific">Neokomagataea anthophila</name>
    <dbReference type="NCBI Taxonomy" id="2826925"/>
    <lineage>
        <taxon>Bacteria</taxon>
        <taxon>Pseudomonadati</taxon>
        <taxon>Pseudomonadota</taxon>
        <taxon>Alphaproteobacteria</taxon>
        <taxon>Acetobacterales</taxon>
        <taxon>Acetobacteraceae</taxon>
        <taxon>Neokomagataea</taxon>
    </lineage>
</organism>
<gene>
    <name evidence="1" type="ORF">KB213_05550</name>
</gene>
<reference evidence="1 2" key="1">
    <citation type="submission" date="2021-04" db="EMBL/GenBank/DDBJ databases">
        <title>The complete genome sequence of Neokomagataea sp. TBRC 2177.</title>
        <authorList>
            <person name="Charoenyingcharoen P."/>
            <person name="Yukphan P."/>
        </authorList>
    </citation>
    <scope>NUCLEOTIDE SEQUENCE [LARGE SCALE GENOMIC DNA]</scope>
    <source>
        <strain evidence="1 2">TBRC 2177</strain>
    </source>
</reference>
<dbReference type="InterPro" id="IPR021505">
    <property type="entry name" value="Phage_B3_Orf6"/>
</dbReference>
<accession>A0ABS5E6I5</accession>
<dbReference type="Pfam" id="PF11363">
    <property type="entry name" value="DUF3164"/>
    <property type="match status" value="1"/>
</dbReference>
<sequence>MMTRMIERWDGSKTPETRLDPRILLAHDTANELVADAESFRALVREQKLNYFARIDAYIDLVLESYGARLGGTRGGVTVENLDTTRRVHVIISDYQTVTAAIDAARALMSEILDDLCGDASDDLRALVEAAFARNEKTNRISTERVLGLRRLNLQHPKWPLAREAIADAVVKAGSKRYVRFYRRETPRDAWQQIDLNFSSL</sequence>
<evidence type="ECO:0000313" key="1">
    <source>
        <dbReference type="EMBL" id="MBR0559520.1"/>
    </source>
</evidence>
<protein>
    <submittedName>
        <fullName evidence="1">DUF3164 family protein</fullName>
    </submittedName>
</protein>
<name>A0ABS5E6I5_9PROT</name>
<comment type="caution">
    <text evidence="1">The sequence shown here is derived from an EMBL/GenBank/DDBJ whole genome shotgun (WGS) entry which is preliminary data.</text>
</comment>
<evidence type="ECO:0000313" key="2">
    <source>
        <dbReference type="Proteomes" id="UP000677812"/>
    </source>
</evidence>
<keyword evidence="2" id="KW-1185">Reference proteome</keyword>
<dbReference type="EMBL" id="JAGRQH010000003">
    <property type="protein sequence ID" value="MBR0559520.1"/>
    <property type="molecule type" value="Genomic_DNA"/>
</dbReference>
<dbReference type="Proteomes" id="UP000677812">
    <property type="component" value="Unassembled WGS sequence"/>
</dbReference>